<comment type="caution">
    <text evidence="1">The sequence shown here is derived from an EMBL/GenBank/DDBJ whole genome shotgun (WGS) entry which is preliminary data.</text>
</comment>
<organism evidence="1 3">
    <name type="scientific">Brevibacillus laterosporus</name>
    <name type="common">Bacillus laterosporus</name>
    <dbReference type="NCBI Taxonomy" id="1465"/>
    <lineage>
        <taxon>Bacteria</taxon>
        <taxon>Bacillati</taxon>
        <taxon>Bacillota</taxon>
        <taxon>Bacilli</taxon>
        <taxon>Bacillales</taxon>
        <taxon>Paenibacillaceae</taxon>
        <taxon>Brevibacillus</taxon>
    </lineage>
</organism>
<dbReference type="AlphaFoldDB" id="A0AAP3G994"/>
<feature type="non-terminal residue" evidence="1">
    <location>
        <position position="49"/>
    </location>
</feature>
<sequence length="49" mass="5685">MEILDELQLFSQELQRCLVPEALEELAREAGFTKRKSKYQSQELVALCV</sequence>
<accession>A0AAP3G994</accession>
<dbReference type="EMBL" id="JAPTNE010000020">
    <property type="protein sequence ID" value="MCZ0808306.1"/>
    <property type="molecule type" value="Genomic_DNA"/>
</dbReference>
<evidence type="ECO:0000313" key="1">
    <source>
        <dbReference type="EMBL" id="MCZ0808306.1"/>
    </source>
</evidence>
<proteinExistence type="predicted"/>
<name>A0AAP3G994_BRELA</name>
<gene>
    <name evidence="1" type="ORF">O0554_15545</name>
    <name evidence="2" type="ORF">O0554_26280</name>
</gene>
<reference evidence="1" key="1">
    <citation type="submission" date="2022-09" db="EMBL/GenBank/DDBJ databases">
        <title>Genome analysis and characterization of larvicidal activity of Brevibacillus strains.</title>
        <authorList>
            <person name="Patrusheva E.V."/>
            <person name="Izotova A.O."/>
            <person name="Toshchakov S.V."/>
            <person name="Sineoky S.P."/>
        </authorList>
    </citation>
    <scope>NUCLEOTIDE SEQUENCE</scope>
    <source>
        <strain evidence="1">VKPM_B-13247</strain>
    </source>
</reference>
<protein>
    <submittedName>
        <fullName evidence="1">IS4 family transposase</fullName>
    </submittedName>
</protein>
<evidence type="ECO:0000313" key="3">
    <source>
        <dbReference type="Proteomes" id="UP001077662"/>
    </source>
</evidence>
<dbReference type="EMBL" id="JAPTNE010000071">
    <property type="protein sequence ID" value="MCZ0810342.1"/>
    <property type="molecule type" value="Genomic_DNA"/>
</dbReference>
<dbReference type="Proteomes" id="UP001077662">
    <property type="component" value="Unassembled WGS sequence"/>
</dbReference>
<evidence type="ECO:0000313" key="2">
    <source>
        <dbReference type="EMBL" id="MCZ0810342.1"/>
    </source>
</evidence>